<protein>
    <submittedName>
        <fullName evidence="2">Uncharacterized protein</fullName>
    </submittedName>
</protein>
<reference evidence="2" key="1">
    <citation type="submission" date="2014-11" db="EMBL/GenBank/DDBJ databases">
        <authorList>
            <person name="Otto D Thomas"/>
            <person name="Naeem Raeece"/>
        </authorList>
    </citation>
    <scope>NUCLEOTIDE SEQUENCE</scope>
</reference>
<dbReference type="EMBL" id="CDMZ01003819">
    <property type="protein sequence ID" value="CEM47694.1"/>
    <property type="molecule type" value="Genomic_DNA"/>
</dbReference>
<accession>A0A0G4HTG1</accession>
<sequence>MKVCVERRGKGEKVLCRQGRKGSIGAYLGCPAGWEGERYESLTDFLAGCFAWDSSERDCASRLLASDLLRDRSAADPSRPPLRPLTNLSEGSGESLDELIRFLQHEVPDGLPLKECEERWKQYTSRVSRVAGAPPCDFAIPGFQCFEDALQALQGITIEHNHFDRGGGEIAVFRWSSNGGKEGPSCRSIEEKRGARRMKSRDSFCLQASADAAEWESLFEFQWSCTLDLEDWPLPERRDALLEGPDLEALKVHPYGQVLGTILSISDALLKEHRDSQTQVASSSGSASSSSQGGIQSSSAGNDLNRMRRKSTRTATENFQAEAQADRETLTEDTTGGDRGLSAPADENRKGGC</sequence>
<organism evidence="2">
    <name type="scientific">Chromera velia CCMP2878</name>
    <dbReference type="NCBI Taxonomy" id="1169474"/>
    <lineage>
        <taxon>Eukaryota</taxon>
        <taxon>Sar</taxon>
        <taxon>Alveolata</taxon>
        <taxon>Colpodellida</taxon>
        <taxon>Chromeraceae</taxon>
        <taxon>Chromera</taxon>
    </lineage>
</organism>
<proteinExistence type="predicted"/>
<feature type="compositionally biased region" description="Low complexity" evidence="1">
    <location>
        <begin position="277"/>
        <end position="301"/>
    </location>
</feature>
<evidence type="ECO:0000313" key="2">
    <source>
        <dbReference type="EMBL" id="CEM47694.1"/>
    </source>
</evidence>
<feature type="region of interest" description="Disordered" evidence="1">
    <location>
        <begin position="276"/>
        <end position="353"/>
    </location>
</feature>
<dbReference type="VEuPathDB" id="CryptoDB:Cvel_8473"/>
<name>A0A0G4HTG1_9ALVE</name>
<dbReference type="AlphaFoldDB" id="A0A0G4HTG1"/>
<evidence type="ECO:0000256" key="1">
    <source>
        <dbReference type="SAM" id="MobiDB-lite"/>
    </source>
</evidence>
<gene>
    <name evidence="2" type="ORF">Cvel_8473</name>
</gene>